<protein>
    <submittedName>
        <fullName evidence="1">Uncharacterized protein</fullName>
    </submittedName>
</protein>
<dbReference type="RefSeq" id="WP_219236737.1">
    <property type="nucleotide sequence ID" value="NZ_JAHWZX010000001.1"/>
</dbReference>
<sequence>MKSGITGVVGIFVAVVAIGALAIFDHASGAEASIQDQAAVYNAVLASWQGKEQGHQLVDEHLSEAPSKADAEFEECAKGLDFPAGSDARKNKSLIGIPLQAKGIEIIDGSKWAPADLGAAIANGEAVETAVKEGFSHSLISLSQITFSNDGRDALVKFGMACGSLCGSGSTIHLHKRSTGWSIVDRCGAWMS</sequence>
<reference evidence="1 2" key="1">
    <citation type="submission" date="2021-07" db="EMBL/GenBank/DDBJ databases">
        <title>Stakelama flava sp. nov., a novel endophytic bacterium isolated from branch of Kandelia candel.</title>
        <authorList>
            <person name="Tuo L."/>
        </authorList>
    </citation>
    <scope>NUCLEOTIDE SEQUENCE [LARGE SCALE GENOMIC DNA]</scope>
    <source>
        <strain evidence="1 2">CBK3Z-3</strain>
    </source>
</reference>
<comment type="caution">
    <text evidence="1">The sequence shown here is derived from an EMBL/GenBank/DDBJ whole genome shotgun (WGS) entry which is preliminary data.</text>
</comment>
<name>A0ABS6XHP3_9SPHN</name>
<organism evidence="1 2">
    <name type="scientific">Stakelama flava</name>
    <dbReference type="NCBI Taxonomy" id="2860338"/>
    <lineage>
        <taxon>Bacteria</taxon>
        <taxon>Pseudomonadati</taxon>
        <taxon>Pseudomonadota</taxon>
        <taxon>Alphaproteobacteria</taxon>
        <taxon>Sphingomonadales</taxon>
        <taxon>Sphingomonadaceae</taxon>
        <taxon>Stakelama</taxon>
    </lineage>
</organism>
<accession>A0ABS6XHP3</accession>
<evidence type="ECO:0000313" key="2">
    <source>
        <dbReference type="Proteomes" id="UP001197214"/>
    </source>
</evidence>
<dbReference type="Proteomes" id="UP001197214">
    <property type="component" value="Unassembled WGS sequence"/>
</dbReference>
<evidence type="ECO:0000313" key="1">
    <source>
        <dbReference type="EMBL" id="MBW4329661.1"/>
    </source>
</evidence>
<gene>
    <name evidence="1" type="ORF">KY084_02075</name>
</gene>
<keyword evidence="2" id="KW-1185">Reference proteome</keyword>
<dbReference type="EMBL" id="JAHWZX010000001">
    <property type="protein sequence ID" value="MBW4329661.1"/>
    <property type="molecule type" value="Genomic_DNA"/>
</dbReference>
<proteinExistence type="predicted"/>